<protein>
    <submittedName>
        <fullName evidence="1">DUF4259 domain-containing protein</fullName>
    </submittedName>
</protein>
<sequence>MGSWAADAFGNDDAMDWLSEFESDPEAAVIAALDIGDGVVEVDAGAAAVAAAEAVATAFGKSSPEVDEDVIARILPHVEAVRDIPDVRDLAIAALEEVLGENSELAELWNEADDPAWAAAVADLSDRLE</sequence>
<accession>A0A5B8FI98</accession>
<organism evidence="1 2">
    <name type="scientific">Paroceanicella profunda</name>
    <dbReference type="NCBI Taxonomy" id="2579971"/>
    <lineage>
        <taxon>Bacteria</taxon>
        <taxon>Pseudomonadati</taxon>
        <taxon>Pseudomonadota</taxon>
        <taxon>Alphaproteobacteria</taxon>
        <taxon>Rhodobacterales</taxon>
        <taxon>Paracoccaceae</taxon>
        <taxon>Paroceanicella</taxon>
    </lineage>
</organism>
<proteinExistence type="predicted"/>
<dbReference type="KEGG" id="ppru:FDP22_15105"/>
<gene>
    <name evidence="1" type="ORF">FDP22_15105</name>
</gene>
<dbReference type="AlphaFoldDB" id="A0A5B8FI98"/>
<dbReference type="Pfam" id="PF14078">
    <property type="entry name" value="DUF4259"/>
    <property type="match status" value="1"/>
</dbReference>
<name>A0A5B8FI98_9RHOB</name>
<evidence type="ECO:0000313" key="2">
    <source>
        <dbReference type="Proteomes" id="UP000305888"/>
    </source>
</evidence>
<dbReference type="EMBL" id="CP040818">
    <property type="protein sequence ID" value="QDL92997.1"/>
    <property type="molecule type" value="Genomic_DNA"/>
</dbReference>
<dbReference type="OrthoDB" id="7594887at2"/>
<dbReference type="RefSeq" id="WP_138574891.1">
    <property type="nucleotide sequence ID" value="NZ_CP040818.1"/>
</dbReference>
<reference evidence="1 2" key="1">
    <citation type="submission" date="2019-06" db="EMBL/GenBank/DDBJ databases">
        <title>Genome sequence of Rhodobacteraceae bacterium D4M1.</title>
        <authorList>
            <person name="Cao J."/>
        </authorList>
    </citation>
    <scope>NUCLEOTIDE SEQUENCE [LARGE SCALE GENOMIC DNA]</scope>
    <source>
        <strain evidence="1 2">D4M1</strain>
    </source>
</reference>
<dbReference type="Proteomes" id="UP000305888">
    <property type="component" value="Chromosome"/>
</dbReference>
<keyword evidence="2" id="KW-1185">Reference proteome</keyword>
<dbReference type="InterPro" id="IPR025355">
    <property type="entry name" value="DUF4259"/>
</dbReference>
<evidence type="ECO:0000313" key="1">
    <source>
        <dbReference type="EMBL" id="QDL92997.1"/>
    </source>
</evidence>